<feature type="transmembrane region" description="Helical" evidence="4">
    <location>
        <begin position="78"/>
        <end position="96"/>
    </location>
</feature>
<dbReference type="Gene3D" id="1.20.5.1930">
    <property type="match status" value="1"/>
</dbReference>
<keyword evidence="2" id="KW-0418">Kinase</keyword>
<dbReference type="Gene3D" id="3.30.565.10">
    <property type="entry name" value="Histidine kinase-like ATPase, C-terminal domain"/>
    <property type="match status" value="1"/>
</dbReference>
<evidence type="ECO:0000313" key="6">
    <source>
        <dbReference type="Proteomes" id="UP000003656"/>
    </source>
</evidence>
<evidence type="ECO:0000256" key="1">
    <source>
        <dbReference type="ARBA" id="ARBA00022679"/>
    </source>
</evidence>
<dbReference type="EMBL" id="ABXB03000002">
    <property type="protein sequence ID" value="EFA23202.1"/>
    <property type="molecule type" value="Genomic_DNA"/>
</dbReference>
<evidence type="ECO:0008006" key="7">
    <source>
        <dbReference type="Google" id="ProtNLM"/>
    </source>
</evidence>
<keyword evidence="3" id="KW-0902">Two-component regulatory system</keyword>
<dbReference type="Proteomes" id="UP000003656">
    <property type="component" value="Unassembled WGS sequence"/>
</dbReference>
<keyword evidence="4" id="KW-0812">Transmembrane</keyword>
<dbReference type="GO" id="GO:0016301">
    <property type="term" value="F:kinase activity"/>
    <property type="evidence" value="ECO:0007669"/>
    <property type="project" value="UniProtKB-KW"/>
</dbReference>
<dbReference type="PANTHER" id="PTHR24421">
    <property type="entry name" value="NITRATE/NITRITE SENSOR PROTEIN NARX-RELATED"/>
    <property type="match status" value="1"/>
</dbReference>
<dbReference type="STRING" id="561180.BIFGAL_03319"/>
<feature type="transmembrane region" description="Helical" evidence="4">
    <location>
        <begin position="172"/>
        <end position="191"/>
    </location>
</feature>
<feature type="transmembrane region" description="Helical" evidence="4">
    <location>
        <begin position="53"/>
        <end position="72"/>
    </location>
</feature>
<gene>
    <name evidence="5" type="ORF">BIFGAL_03319</name>
</gene>
<reference evidence="5 6" key="1">
    <citation type="submission" date="2009-11" db="EMBL/GenBank/DDBJ databases">
        <authorList>
            <person name="Weinstock G."/>
            <person name="Sodergren E."/>
            <person name="Clifton S."/>
            <person name="Fulton L."/>
            <person name="Fulton B."/>
            <person name="Courtney L."/>
            <person name="Fronick C."/>
            <person name="Harrison M."/>
            <person name="Strong C."/>
            <person name="Farmer C."/>
            <person name="Delahaunty K."/>
            <person name="Markovic C."/>
            <person name="Hall O."/>
            <person name="Minx P."/>
            <person name="Tomlinson C."/>
            <person name="Mitreva M."/>
            <person name="Nelson J."/>
            <person name="Hou S."/>
            <person name="Wollam A."/>
            <person name="Pepin K.H."/>
            <person name="Johnson M."/>
            <person name="Bhonagiri V."/>
            <person name="Nash W.E."/>
            <person name="Warren W."/>
            <person name="Chinwalla A."/>
            <person name="Mardis E.R."/>
            <person name="Wilson R.K."/>
        </authorList>
    </citation>
    <scope>NUCLEOTIDE SEQUENCE [LARGE SCALE GENOMIC DNA]</scope>
    <source>
        <strain evidence="5 6">DSM 20093</strain>
    </source>
</reference>
<keyword evidence="4" id="KW-0472">Membrane</keyword>
<evidence type="ECO:0000256" key="3">
    <source>
        <dbReference type="ARBA" id="ARBA00023012"/>
    </source>
</evidence>
<evidence type="ECO:0000256" key="2">
    <source>
        <dbReference type="ARBA" id="ARBA00022777"/>
    </source>
</evidence>
<keyword evidence="4" id="KW-1133">Transmembrane helix</keyword>
<name>D1NTZ7_9BIFI</name>
<proteinExistence type="predicted"/>
<dbReference type="AlphaFoldDB" id="D1NTZ7"/>
<dbReference type="GO" id="GO:0000160">
    <property type="term" value="P:phosphorelay signal transduction system"/>
    <property type="evidence" value="ECO:0007669"/>
    <property type="project" value="UniProtKB-KW"/>
</dbReference>
<feature type="transmembrane region" description="Helical" evidence="4">
    <location>
        <begin position="142"/>
        <end position="160"/>
    </location>
</feature>
<keyword evidence="1" id="KW-0808">Transferase</keyword>
<organism evidence="5 6">
    <name type="scientific">Bifidobacterium gallicum DSM 20093 = LMG 11596</name>
    <dbReference type="NCBI Taxonomy" id="561180"/>
    <lineage>
        <taxon>Bacteria</taxon>
        <taxon>Bacillati</taxon>
        <taxon>Actinomycetota</taxon>
        <taxon>Actinomycetes</taxon>
        <taxon>Bifidobacteriales</taxon>
        <taxon>Bifidobacteriaceae</taxon>
        <taxon>Bifidobacterium</taxon>
    </lineage>
</organism>
<dbReference type="InterPro" id="IPR036890">
    <property type="entry name" value="HATPase_C_sf"/>
</dbReference>
<feature type="transmembrane region" description="Helical" evidence="4">
    <location>
        <begin position="12"/>
        <end position="33"/>
    </location>
</feature>
<dbReference type="eggNOG" id="COG4585">
    <property type="taxonomic scope" value="Bacteria"/>
</dbReference>
<sequence length="421" mass="47580">MEQLAYHLAKLFAWIGCMLWAGAKQGVVMMNGLSKNTRQTVWRDHPLRLDHPFRLLVIGVVLLMCSISWVTYPREISLSAWVAMGVGYVLSLLAYWYPVHCSLALIVLVSIGEYAIPGFDFYDSWFLYLAMPLVAYETTNTWTVATWAYLSLFIVSEHLFKPWGMSFKGVVAYSSCFMLLGVAGAGLRWTMQRTEQLRSALRAQSQLRVLEFSQRTALQLHDQLSQRLAVISMAAQHHVRQQDGDSEDWAFVDETSREALESLRTIIALLGEPARQKDEVFLEFDAQLRQELKDSDALLHNYGFHGSSKLESHHAPETVPSSIGTLLLMTVHELYTNITKHADPGVKYRMRVRITSKSMQIVSINGIHQDQEREQPKLPGGNGLTTLTKAIHDIGGTVEHRVLDDGLWQANVELPLTTEHA</sequence>
<dbReference type="InterPro" id="IPR050482">
    <property type="entry name" value="Sensor_HK_TwoCompSys"/>
</dbReference>
<comment type="caution">
    <text evidence="5">The sequence shown here is derived from an EMBL/GenBank/DDBJ whole genome shotgun (WGS) entry which is preliminary data.</text>
</comment>
<accession>D1NTZ7</accession>
<evidence type="ECO:0000256" key="4">
    <source>
        <dbReference type="SAM" id="Phobius"/>
    </source>
</evidence>
<evidence type="ECO:0000313" key="5">
    <source>
        <dbReference type="EMBL" id="EFA23202.1"/>
    </source>
</evidence>
<protein>
    <recommendedName>
        <fullName evidence="7">Histidine kinase</fullName>
    </recommendedName>
</protein>
<feature type="transmembrane region" description="Helical" evidence="4">
    <location>
        <begin position="103"/>
        <end position="122"/>
    </location>
</feature>
<dbReference type="PANTHER" id="PTHR24421:SF58">
    <property type="entry name" value="SIGNAL TRANSDUCTION HISTIDINE-PROTEIN KINASE_PHOSPHATASE UHPB"/>
    <property type="match status" value="1"/>
</dbReference>